<reference evidence="2" key="1">
    <citation type="journal article" date="2022" name="Mol. Ecol. Resour.">
        <title>The genomes of chicory, endive, great burdock and yacon provide insights into Asteraceae palaeo-polyploidization history and plant inulin production.</title>
        <authorList>
            <person name="Fan W."/>
            <person name="Wang S."/>
            <person name="Wang H."/>
            <person name="Wang A."/>
            <person name="Jiang F."/>
            <person name="Liu H."/>
            <person name="Zhao H."/>
            <person name="Xu D."/>
            <person name="Zhang Y."/>
        </authorList>
    </citation>
    <scope>NUCLEOTIDE SEQUENCE [LARGE SCALE GENOMIC DNA]</scope>
    <source>
        <strain evidence="2">cv. Yunnan</strain>
    </source>
</reference>
<gene>
    <name evidence="1" type="ORF">L1987_59709</name>
</gene>
<accession>A0ACB9D691</accession>
<evidence type="ECO:0000313" key="1">
    <source>
        <dbReference type="EMBL" id="KAI3742030.1"/>
    </source>
</evidence>
<name>A0ACB9D691_9ASTR</name>
<dbReference type="EMBL" id="CM042037">
    <property type="protein sequence ID" value="KAI3742030.1"/>
    <property type="molecule type" value="Genomic_DNA"/>
</dbReference>
<protein>
    <submittedName>
        <fullName evidence="1">Uncharacterized protein</fullName>
    </submittedName>
</protein>
<evidence type="ECO:0000313" key="2">
    <source>
        <dbReference type="Proteomes" id="UP001056120"/>
    </source>
</evidence>
<keyword evidence="2" id="KW-1185">Reference proteome</keyword>
<dbReference type="Proteomes" id="UP001056120">
    <property type="component" value="Linkage Group LG20"/>
</dbReference>
<reference evidence="1 2" key="2">
    <citation type="journal article" date="2022" name="Mol. Ecol. Resour.">
        <title>The genomes of chicory, endive, great burdock and yacon provide insights into Asteraceae paleo-polyploidization history and plant inulin production.</title>
        <authorList>
            <person name="Fan W."/>
            <person name="Wang S."/>
            <person name="Wang H."/>
            <person name="Wang A."/>
            <person name="Jiang F."/>
            <person name="Liu H."/>
            <person name="Zhao H."/>
            <person name="Xu D."/>
            <person name="Zhang Y."/>
        </authorList>
    </citation>
    <scope>NUCLEOTIDE SEQUENCE [LARGE SCALE GENOMIC DNA]</scope>
    <source>
        <strain evidence="2">cv. Yunnan</strain>
        <tissue evidence="1">Leaves</tissue>
    </source>
</reference>
<proteinExistence type="predicted"/>
<organism evidence="1 2">
    <name type="scientific">Smallanthus sonchifolius</name>
    <dbReference type="NCBI Taxonomy" id="185202"/>
    <lineage>
        <taxon>Eukaryota</taxon>
        <taxon>Viridiplantae</taxon>
        <taxon>Streptophyta</taxon>
        <taxon>Embryophyta</taxon>
        <taxon>Tracheophyta</taxon>
        <taxon>Spermatophyta</taxon>
        <taxon>Magnoliopsida</taxon>
        <taxon>eudicotyledons</taxon>
        <taxon>Gunneridae</taxon>
        <taxon>Pentapetalae</taxon>
        <taxon>asterids</taxon>
        <taxon>campanulids</taxon>
        <taxon>Asterales</taxon>
        <taxon>Asteraceae</taxon>
        <taxon>Asteroideae</taxon>
        <taxon>Heliantheae alliance</taxon>
        <taxon>Millerieae</taxon>
        <taxon>Smallanthus</taxon>
    </lineage>
</organism>
<sequence>MQCSRLYEGIETVSYPIVTARYLYFNESGELAHLPNIELDAQRSMWMARQQWIKINNALGRYREGIIPVSALRRKSNCG</sequence>
<comment type="caution">
    <text evidence="1">The sequence shown here is derived from an EMBL/GenBank/DDBJ whole genome shotgun (WGS) entry which is preliminary data.</text>
</comment>